<dbReference type="Proteomes" id="UP001154015">
    <property type="component" value="Unassembled WGS sequence"/>
</dbReference>
<gene>
    <name evidence="1" type="ORF">SGL43_07087</name>
</gene>
<sequence length="43" mass="4653">MAIGPKPVVTGRHPPVRLVTYVTRMPTQELTVLGLPTPTAEAR</sequence>
<keyword evidence="2" id="KW-1185">Reference proteome</keyword>
<reference evidence="1" key="1">
    <citation type="submission" date="2022-03" db="EMBL/GenBank/DDBJ databases">
        <authorList>
            <person name="Leyn A S."/>
        </authorList>
    </citation>
    <scope>NUCLEOTIDE SEQUENCE</scope>
    <source>
        <strain evidence="1">Streptomyces globisporus 4-3</strain>
    </source>
</reference>
<proteinExistence type="predicted"/>
<dbReference type="EMBL" id="CAKXYP010000030">
    <property type="protein sequence ID" value="CAH9420031.1"/>
    <property type="molecule type" value="Genomic_DNA"/>
</dbReference>
<name>A0ABM9H8N0_STRGL</name>
<organism evidence="1 2">
    <name type="scientific">Streptomyces globisporus</name>
    <dbReference type="NCBI Taxonomy" id="1908"/>
    <lineage>
        <taxon>Bacteria</taxon>
        <taxon>Bacillati</taxon>
        <taxon>Actinomycetota</taxon>
        <taxon>Actinomycetes</taxon>
        <taxon>Kitasatosporales</taxon>
        <taxon>Streptomycetaceae</taxon>
        <taxon>Streptomyces</taxon>
    </lineage>
</organism>
<evidence type="ECO:0000313" key="1">
    <source>
        <dbReference type="EMBL" id="CAH9420031.1"/>
    </source>
</evidence>
<protein>
    <submittedName>
        <fullName evidence="1">Uncharacterized protein</fullName>
    </submittedName>
</protein>
<evidence type="ECO:0000313" key="2">
    <source>
        <dbReference type="Proteomes" id="UP001154015"/>
    </source>
</evidence>
<comment type="caution">
    <text evidence="1">The sequence shown here is derived from an EMBL/GenBank/DDBJ whole genome shotgun (WGS) entry which is preliminary data.</text>
</comment>
<accession>A0ABM9H8N0</accession>